<comment type="cofactor">
    <cofactor evidence="1">
        <name>FMN</name>
        <dbReference type="ChEBI" id="CHEBI:58210"/>
    </cofactor>
</comment>
<name>A0A2I1CY70_ASPC2</name>
<feature type="binding site" evidence="7">
    <location>
        <position position="110"/>
    </location>
    <ligand>
        <name>FMN</name>
        <dbReference type="ChEBI" id="CHEBI:58210"/>
    </ligand>
</feature>
<reference evidence="9" key="1">
    <citation type="submission" date="2016-12" db="EMBL/GenBank/DDBJ databases">
        <title>The genomes of Aspergillus section Nigri reveals drivers in fungal speciation.</title>
        <authorList>
            <consortium name="DOE Joint Genome Institute"/>
            <person name="Vesth T.C."/>
            <person name="Nybo J."/>
            <person name="Theobald S."/>
            <person name="Brandl J."/>
            <person name="Frisvad J.C."/>
            <person name="Nielsen K.F."/>
            <person name="Lyhne E.K."/>
            <person name="Kogle M.E."/>
            <person name="Kuo A."/>
            <person name="Riley R."/>
            <person name="Clum A."/>
            <person name="Nolan M."/>
            <person name="Lipzen A."/>
            <person name="Salamov A."/>
            <person name="Henrissat B."/>
            <person name="Wiebenga A."/>
            <person name="De vries R.P."/>
            <person name="Grigoriev I.V."/>
            <person name="Mortensen U.H."/>
            <person name="Andersen M.R."/>
            <person name="Baker S.E."/>
        </authorList>
    </citation>
    <scope>NUCLEOTIDE SEQUENCE</scope>
    <source>
        <strain evidence="9">IBT 28561</strain>
    </source>
</reference>
<dbReference type="GO" id="GO:0010181">
    <property type="term" value="F:FMN binding"/>
    <property type="evidence" value="ECO:0007669"/>
    <property type="project" value="InterPro"/>
</dbReference>
<dbReference type="OrthoDB" id="1925334at2759"/>
<dbReference type="InterPro" id="IPR012133">
    <property type="entry name" value="Alpha-hydoxy_acid_DH_FMN"/>
</dbReference>
<feature type="binding site" evidence="7">
    <location>
        <position position="172"/>
    </location>
    <ligand>
        <name>glyoxylate</name>
        <dbReference type="ChEBI" id="CHEBI:36655"/>
    </ligand>
</feature>
<dbReference type="SUPFAM" id="SSF51395">
    <property type="entry name" value="FMN-linked oxidoreductases"/>
    <property type="match status" value="1"/>
</dbReference>
<feature type="binding site" evidence="7">
    <location>
        <position position="256"/>
    </location>
    <ligand>
        <name>glyoxylate</name>
        <dbReference type="ChEBI" id="CHEBI:36655"/>
    </ligand>
</feature>
<dbReference type="Proteomes" id="UP000234254">
    <property type="component" value="Unassembled WGS sequence"/>
</dbReference>
<feature type="binding site" evidence="7">
    <location>
        <begin position="284"/>
        <end position="288"/>
    </location>
    <ligand>
        <name>FMN</name>
        <dbReference type="ChEBI" id="CHEBI:58210"/>
    </ligand>
</feature>
<feature type="binding site" evidence="7">
    <location>
        <begin position="81"/>
        <end position="83"/>
    </location>
    <ligand>
        <name>FMN</name>
        <dbReference type="ChEBI" id="CHEBI:58210"/>
    </ligand>
</feature>
<organism evidence="9 10">
    <name type="scientific">Aspergillus campestris (strain IBT 28561)</name>
    <dbReference type="NCBI Taxonomy" id="1392248"/>
    <lineage>
        <taxon>Eukaryota</taxon>
        <taxon>Fungi</taxon>
        <taxon>Dikarya</taxon>
        <taxon>Ascomycota</taxon>
        <taxon>Pezizomycotina</taxon>
        <taxon>Eurotiomycetes</taxon>
        <taxon>Eurotiomycetidae</taxon>
        <taxon>Eurotiales</taxon>
        <taxon>Aspergillaceae</taxon>
        <taxon>Aspergillus</taxon>
        <taxon>Aspergillus subgen. Circumdati</taxon>
    </lineage>
</organism>
<feature type="binding site" evidence="7">
    <location>
        <position position="253"/>
    </location>
    <ligand>
        <name>glyoxylate</name>
        <dbReference type="ChEBI" id="CHEBI:36655"/>
    </ligand>
</feature>
<dbReference type="GO" id="GO:0016491">
    <property type="term" value="F:oxidoreductase activity"/>
    <property type="evidence" value="ECO:0007669"/>
    <property type="project" value="UniProtKB-KW"/>
</dbReference>
<dbReference type="InterPro" id="IPR000262">
    <property type="entry name" value="FMN-dep_DH"/>
</dbReference>
<accession>A0A2I1CY70</accession>
<comment type="similarity">
    <text evidence="3">Belongs to the FMN-dependent alpha-hydroxy acid dehydrogenase family.</text>
</comment>
<feature type="active site" description="Proton acceptor" evidence="6">
    <location>
        <position position="253"/>
    </location>
</feature>
<feature type="domain" description="FMN hydroxy acid dehydrogenase" evidence="8">
    <location>
        <begin position="2"/>
        <end position="358"/>
    </location>
</feature>
<dbReference type="GeneID" id="36547057"/>
<dbReference type="PANTHER" id="PTHR10578:SF149">
    <property type="entry name" value="2-HYDROXYACID OXIDASE 2"/>
    <property type="match status" value="1"/>
</dbReference>
<evidence type="ECO:0000256" key="3">
    <source>
        <dbReference type="ARBA" id="ARBA00024042"/>
    </source>
</evidence>
<feature type="binding site" evidence="7">
    <location>
        <begin position="307"/>
        <end position="308"/>
    </location>
    <ligand>
        <name>FMN</name>
        <dbReference type="ChEBI" id="CHEBI:58210"/>
    </ligand>
</feature>
<dbReference type="PANTHER" id="PTHR10578">
    <property type="entry name" value="S -2-HYDROXY-ACID OXIDASE-RELATED"/>
    <property type="match status" value="1"/>
</dbReference>
<protein>
    <recommendedName>
        <fullName evidence="4">Oxidase FUB9</fullName>
    </recommendedName>
    <alternativeName>
        <fullName evidence="5">Fusaric acid biosynthesis protein 9</fullName>
    </alternativeName>
</protein>
<gene>
    <name evidence="9" type="ORF">P168DRAFT_311916</name>
</gene>
<sequence>MTTPSPVFTIADLKKEAEKRFSPTTRGYYNLGADDLQTLHDNESAFTRYRLLPRILRNVDPIDTTTRIFGEDVSLPFGFAPTAAHRLAHPDGELATSRAAASNGIPMCLSSWATSGVEDVIGQGHARGWKAYAMQVSFFRDREVTRRVIERAERAGYKALFVSVDLPILGNRLSDSRNRFSFPPDMKFPVLAESEHEPGLRAVTPDPTITWDETIPWLRQHTKMEIWLKGVYTPADTQLAIDHNLDGIVVSNHGGRQLDGVPAALDILRMCAPVARGRIPVAFDGGVRRGADVFKALALGAEFCFVGRVAIWGLAYDGERGVDLAIRLIREELKRTMMLTGCRTIKDISLEHLAVLESGGRLARL</sequence>
<dbReference type="RefSeq" id="XP_024691157.1">
    <property type="nucleotide sequence ID" value="XM_024839533.1"/>
</dbReference>
<dbReference type="FunFam" id="3.20.20.70:FF:000056">
    <property type="entry name" value="hydroxyacid oxidase 2"/>
    <property type="match status" value="1"/>
</dbReference>
<dbReference type="GO" id="GO:0005737">
    <property type="term" value="C:cytoplasm"/>
    <property type="evidence" value="ECO:0007669"/>
    <property type="project" value="UniProtKB-ARBA"/>
</dbReference>
<dbReference type="PROSITE" id="PS00557">
    <property type="entry name" value="FMN_HYDROXY_ACID_DH_1"/>
    <property type="match status" value="1"/>
</dbReference>
<feature type="binding site" evidence="7">
    <location>
        <position position="251"/>
    </location>
    <ligand>
        <name>FMN</name>
        <dbReference type="ChEBI" id="CHEBI:58210"/>
    </ligand>
</feature>
<dbReference type="PIRSF" id="PIRSF000138">
    <property type="entry name" value="Al-hdrx_acd_dh"/>
    <property type="match status" value="1"/>
</dbReference>
<evidence type="ECO:0000313" key="9">
    <source>
        <dbReference type="EMBL" id="PKY02563.1"/>
    </source>
</evidence>
<keyword evidence="2" id="KW-0560">Oxidoreductase</keyword>
<dbReference type="VEuPathDB" id="FungiDB:P168DRAFT_311916"/>
<evidence type="ECO:0000256" key="2">
    <source>
        <dbReference type="ARBA" id="ARBA00023002"/>
    </source>
</evidence>
<evidence type="ECO:0000256" key="1">
    <source>
        <dbReference type="ARBA" id="ARBA00001917"/>
    </source>
</evidence>
<evidence type="ECO:0000313" key="10">
    <source>
        <dbReference type="Proteomes" id="UP000234254"/>
    </source>
</evidence>
<feature type="binding site" evidence="7">
    <location>
        <position position="229"/>
    </location>
    <ligand>
        <name>FMN</name>
        <dbReference type="ChEBI" id="CHEBI:58210"/>
    </ligand>
</feature>
<feature type="binding site" evidence="7">
    <location>
        <position position="135"/>
    </location>
    <ligand>
        <name>FMN</name>
        <dbReference type="ChEBI" id="CHEBI:58210"/>
    </ligand>
</feature>
<dbReference type="EMBL" id="MSFM01000009">
    <property type="protein sequence ID" value="PKY02563.1"/>
    <property type="molecule type" value="Genomic_DNA"/>
</dbReference>
<proteinExistence type="inferred from homology"/>
<keyword evidence="10" id="KW-1185">Reference proteome</keyword>
<evidence type="ECO:0000256" key="7">
    <source>
        <dbReference type="PIRSR" id="PIRSR000138-2"/>
    </source>
</evidence>
<comment type="caution">
    <text evidence="9">The sequence shown here is derived from an EMBL/GenBank/DDBJ whole genome shotgun (WGS) entry which is preliminary data.</text>
</comment>
<evidence type="ECO:0000256" key="5">
    <source>
        <dbReference type="ARBA" id="ARBA00083297"/>
    </source>
</evidence>
<keyword evidence="7" id="KW-0288">FMN</keyword>
<evidence type="ECO:0000256" key="4">
    <source>
        <dbReference type="ARBA" id="ARBA00073420"/>
    </source>
</evidence>
<dbReference type="InterPro" id="IPR013785">
    <property type="entry name" value="Aldolase_TIM"/>
</dbReference>
<dbReference type="PROSITE" id="PS51349">
    <property type="entry name" value="FMN_HYDROXY_ACID_DH_2"/>
    <property type="match status" value="1"/>
</dbReference>
<dbReference type="Pfam" id="PF01070">
    <property type="entry name" value="FMN_dh"/>
    <property type="match status" value="1"/>
</dbReference>
<evidence type="ECO:0000259" key="8">
    <source>
        <dbReference type="PROSITE" id="PS51349"/>
    </source>
</evidence>
<dbReference type="InterPro" id="IPR037396">
    <property type="entry name" value="FMN_HAD"/>
</dbReference>
<dbReference type="CDD" id="cd02809">
    <property type="entry name" value="alpha_hydroxyacid_oxid_FMN"/>
    <property type="match status" value="1"/>
</dbReference>
<dbReference type="Gene3D" id="3.20.20.70">
    <property type="entry name" value="Aldolase class I"/>
    <property type="match status" value="1"/>
</dbReference>
<dbReference type="AlphaFoldDB" id="A0A2I1CY70"/>
<keyword evidence="7" id="KW-0285">Flavoprotein</keyword>
<evidence type="ECO:0000256" key="6">
    <source>
        <dbReference type="PIRSR" id="PIRSR000138-1"/>
    </source>
</evidence>
<feature type="binding site" evidence="7">
    <location>
        <position position="28"/>
    </location>
    <ligand>
        <name>glyoxylate</name>
        <dbReference type="ChEBI" id="CHEBI:36655"/>
    </ligand>
</feature>
<dbReference type="InterPro" id="IPR008259">
    <property type="entry name" value="FMN_hydac_DH_AS"/>
</dbReference>